<sequence length="58" mass="6576">MVNVKSNNHVALFAGQKWGCQLFQRIRLTAVLVLTQRSLLFLSKSMTEKPRCIVAKSN</sequence>
<evidence type="ECO:0000313" key="1">
    <source>
        <dbReference type="EMBL" id="MBW98903.1"/>
    </source>
</evidence>
<protein>
    <submittedName>
        <fullName evidence="1">Uncharacterized protein</fullName>
    </submittedName>
</protein>
<dbReference type="AlphaFoldDB" id="A0A2P2JZI8"/>
<reference evidence="1" key="1">
    <citation type="submission" date="2018-02" db="EMBL/GenBank/DDBJ databases">
        <title>Rhizophora mucronata_Transcriptome.</title>
        <authorList>
            <person name="Meera S.P."/>
            <person name="Sreeshan A."/>
            <person name="Augustine A."/>
        </authorList>
    </citation>
    <scope>NUCLEOTIDE SEQUENCE</scope>
    <source>
        <tissue evidence="1">Leaf</tissue>
    </source>
</reference>
<dbReference type="EMBL" id="GGEC01018420">
    <property type="protein sequence ID" value="MBW98903.1"/>
    <property type="molecule type" value="Transcribed_RNA"/>
</dbReference>
<accession>A0A2P2JZI8</accession>
<organism evidence="1">
    <name type="scientific">Rhizophora mucronata</name>
    <name type="common">Asiatic mangrove</name>
    <dbReference type="NCBI Taxonomy" id="61149"/>
    <lineage>
        <taxon>Eukaryota</taxon>
        <taxon>Viridiplantae</taxon>
        <taxon>Streptophyta</taxon>
        <taxon>Embryophyta</taxon>
        <taxon>Tracheophyta</taxon>
        <taxon>Spermatophyta</taxon>
        <taxon>Magnoliopsida</taxon>
        <taxon>eudicotyledons</taxon>
        <taxon>Gunneridae</taxon>
        <taxon>Pentapetalae</taxon>
        <taxon>rosids</taxon>
        <taxon>fabids</taxon>
        <taxon>Malpighiales</taxon>
        <taxon>Rhizophoraceae</taxon>
        <taxon>Rhizophora</taxon>
    </lineage>
</organism>
<proteinExistence type="predicted"/>
<name>A0A2P2JZI8_RHIMU</name>